<gene>
    <name evidence="17" type="ORF">GHC57_10185</name>
</gene>
<dbReference type="PROSITE" id="PS51163">
    <property type="entry name" value="YRDC"/>
    <property type="match status" value="1"/>
</dbReference>
<comment type="caution">
    <text evidence="17">The sequence shown here is derived from an EMBL/GenBank/DDBJ whole genome shotgun (WGS) entry which is preliminary data.</text>
</comment>
<keyword evidence="6 13" id="KW-0808">Transferase</keyword>
<dbReference type="GO" id="GO:0005524">
    <property type="term" value="F:ATP binding"/>
    <property type="evidence" value="ECO:0007669"/>
    <property type="project" value="UniProtKB-UniRule"/>
</dbReference>
<evidence type="ECO:0000256" key="13">
    <source>
        <dbReference type="PIRNR" id="PIRNR004930"/>
    </source>
</evidence>
<dbReference type="InterPro" id="IPR050156">
    <property type="entry name" value="TC-AMP_synthase_SUA5"/>
</dbReference>
<evidence type="ECO:0000256" key="11">
    <source>
        <dbReference type="ARBA" id="ARBA00029774"/>
    </source>
</evidence>
<dbReference type="InterPro" id="IPR006070">
    <property type="entry name" value="Sua5-like_dom"/>
</dbReference>
<dbReference type="GO" id="GO:0008033">
    <property type="term" value="P:tRNA processing"/>
    <property type="evidence" value="ECO:0007669"/>
    <property type="project" value="UniProtKB-KW"/>
</dbReference>
<dbReference type="AlphaFoldDB" id="A0A7X1ZE51"/>
<comment type="subcellular location">
    <subcellularLocation>
        <location evidence="1 13">Cytoplasm</location>
    </subcellularLocation>
</comment>
<dbReference type="GO" id="GO:0000049">
    <property type="term" value="F:tRNA binding"/>
    <property type="evidence" value="ECO:0007669"/>
    <property type="project" value="TreeGrafter"/>
</dbReference>
<dbReference type="InterPro" id="IPR017945">
    <property type="entry name" value="DHBP_synth_RibB-like_a/b_dom"/>
</dbReference>
<feature type="binding site" evidence="14">
    <location>
        <position position="130"/>
    </location>
    <ligand>
        <name>ATP</name>
        <dbReference type="ChEBI" id="CHEBI:30616"/>
    </ligand>
</feature>
<dbReference type="FunFam" id="3.90.870.10:FF:000009">
    <property type="entry name" value="Threonylcarbamoyl-AMP synthase, putative"/>
    <property type="match status" value="1"/>
</dbReference>
<keyword evidence="9 13" id="KW-0547">Nucleotide-binding</keyword>
<dbReference type="GO" id="GO:0005737">
    <property type="term" value="C:cytoplasm"/>
    <property type="evidence" value="ECO:0007669"/>
    <property type="project" value="UniProtKB-SubCell"/>
</dbReference>
<dbReference type="InterPro" id="IPR038385">
    <property type="entry name" value="Sua5/YwlC_C"/>
</dbReference>
<proteinExistence type="inferred from homology"/>
<evidence type="ECO:0000256" key="7">
    <source>
        <dbReference type="ARBA" id="ARBA00022694"/>
    </source>
</evidence>
<evidence type="ECO:0000256" key="3">
    <source>
        <dbReference type="ARBA" id="ARBA00012584"/>
    </source>
</evidence>
<reference evidence="17 18" key="1">
    <citation type="submission" date="2019-10" db="EMBL/GenBank/DDBJ databases">
        <title>Draft whole-genome sequence of the purple nonsulfur photosynthetic bacterium Roseospira navarrensis DSM 15114.</title>
        <authorList>
            <person name="Kyndt J.A."/>
            <person name="Meyer T.E."/>
        </authorList>
    </citation>
    <scope>NUCLEOTIDE SEQUENCE [LARGE SCALE GENOMIC DNA]</scope>
    <source>
        <strain evidence="17 18">DSM 15114</strain>
    </source>
</reference>
<organism evidence="17 18">
    <name type="scientific">Roseospira navarrensis</name>
    <dbReference type="NCBI Taxonomy" id="140058"/>
    <lineage>
        <taxon>Bacteria</taxon>
        <taxon>Pseudomonadati</taxon>
        <taxon>Pseudomonadota</taxon>
        <taxon>Alphaproteobacteria</taxon>
        <taxon>Rhodospirillales</taxon>
        <taxon>Rhodospirillaceae</taxon>
        <taxon>Roseospira</taxon>
    </lineage>
</organism>
<name>A0A7X1ZE51_9PROT</name>
<keyword evidence="10 13" id="KW-0067">ATP-binding</keyword>
<feature type="binding site" evidence="14">
    <location>
        <position position="257"/>
    </location>
    <ligand>
        <name>ATP</name>
        <dbReference type="ChEBI" id="CHEBI:30616"/>
    </ligand>
</feature>
<feature type="binding site" evidence="14">
    <location>
        <position position="212"/>
    </location>
    <ligand>
        <name>ATP</name>
        <dbReference type="ChEBI" id="CHEBI:30616"/>
    </ligand>
</feature>
<evidence type="ECO:0000256" key="10">
    <source>
        <dbReference type="ARBA" id="ARBA00022840"/>
    </source>
</evidence>
<dbReference type="RefSeq" id="WP_153343798.1">
    <property type="nucleotide sequence ID" value="NZ_WIVE01000028.1"/>
</dbReference>
<dbReference type="PANTHER" id="PTHR17490">
    <property type="entry name" value="SUA5"/>
    <property type="match status" value="1"/>
</dbReference>
<dbReference type="InterPro" id="IPR005145">
    <property type="entry name" value="Sua5_C"/>
</dbReference>
<keyword evidence="7 13" id="KW-0819">tRNA processing</keyword>
<evidence type="ECO:0000256" key="14">
    <source>
        <dbReference type="PIRSR" id="PIRSR004930-1"/>
    </source>
</evidence>
<dbReference type="GO" id="GO:0061710">
    <property type="term" value="F:L-threonylcarbamoyladenylate synthase"/>
    <property type="evidence" value="ECO:0007669"/>
    <property type="project" value="UniProtKB-EC"/>
</dbReference>
<comment type="catalytic activity">
    <reaction evidence="12 13">
        <text>L-threonine + hydrogencarbonate + ATP = L-threonylcarbamoyladenylate + diphosphate + H2O</text>
        <dbReference type="Rhea" id="RHEA:36407"/>
        <dbReference type="ChEBI" id="CHEBI:15377"/>
        <dbReference type="ChEBI" id="CHEBI:17544"/>
        <dbReference type="ChEBI" id="CHEBI:30616"/>
        <dbReference type="ChEBI" id="CHEBI:33019"/>
        <dbReference type="ChEBI" id="CHEBI:57926"/>
        <dbReference type="ChEBI" id="CHEBI:73682"/>
        <dbReference type="EC" id="2.7.7.87"/>
    </reaction>
</comment>
<evidence type="ECO:0000256" key="6">
    <source>
        <dbReference type="ARBA" id="ARBA00022679"/>
    </source>
</evidence>
<feature type="binding site" evidence="14">
    <location>
        <position position="154"/>
    </location>
    <ligand>
        <name>L-threonine</name>
        <dbReference type="ChEBI" id="CHEBI:57926"/>
    </ligand>
</feature>
<feature type="binding site" evidence="14">
    <location>
        <position position="70"/>
    </location>
    <ligand>
        <name>ATP</name>
        <dbReference type="ChEBI" id="CHEBI:30616"/>
    </ligand>
</feature>
<evidence type="ECO:0000256" key="9">
    <source>
        <dbReference type="ARBA" id="ARBA00022741"/>
    </source>
</evidence>
<evidence type="ECO:0000313" key="18">
    <source>
        <dbReference type="Proteomes" id="UP000434582"/>
    </source>
</evidence>
<dbReference type="PANTHER" id="PTHR17490:SF16">
    <property type="entry name" value="THREONYLCARBAMOYL-AMP SYNTHASE"/>
    <property type="match status" value="1"/>
</dbReference>
<dbReference type="EC" id="2.7.7.87" evidence="3 13"/>
<dbReference type="Pfam" id="PF03481">
    <property type="entry name" value="Sua5_C"/>
    <property type="match status" value="1"/>
</dbReference>
<dbReference type="OrthoDB" id="9814580at2"/>
<dbReference type="Gene3D" id="3.90.870.10">
    <property type="entry name" value="DHBP synthase"/>
    <property type="match status" value="1"/>
</dbReference>
<feature type="region of interest" description="Disordered" evidence="15">
    <location>
        <begin position="1"/>
        <end position="20"/>
    </location>
</feature>
<keyword evidence="5 13" id="KW-0963">Cytoplasm</keyword>
<evidence type="ECO:0000256" key="12">
    <source>
        <dbReference type="ARBA" id="ARBA00048366"/>
    </source>
</evidence>
<dbReference type="SUPFAM" id="SSF55821">
    <property type="entry name" value="YrdC/RibB"/>
    <property type="match status" value="1"/>
</dbReference>
<sequence length="355" mass="35996">MPCNQPTQSRGGAIRPPLESRPADSAALEAAAHALRAGRLVAFPTETVYGLGADARSDAAVAAIYAAKGRPARNPVIVHVPDLAAAESFVEVTAAAEELARLFWPGPLTLVLRRRPESRLCARVSAGGATVAIRAPAHPVARELLRRAAIPVAAPSANRSGAVSPTTAAHVAADLGAPPPEALAMILDGGPCPVGVESTVLDLSGPHPRVLRPGGITRAALEEALGGPLDSASGDSETDGTGARGPLAAPGMLSSHYAPSRPVRLDATGADPGEALLGFGGTAGADLDLSPAGDLDEAARNLFAMLRALDVPPHRGIAVAPVPTRGLGQAINDRLSRAAAPRTGDVTRVQRGESK</sequence>
<feature type="binding site" evidence="14">
    <location>
        <position position="134"/>
    </location>
    <ligand>
        <name>L-threonine</name>
        <dbReference type="ChEBI" id="CHEBI:57926"/>
    </ligand>
</feature>
<evidence type="ECO:0000256" key="5">
    <source>
        <dbReference type="ARBA" id="ARBA00022490"/>
    </source>
</evidence>
<evidence type="ECO:0000256" key="1">
    <source>
        <dbReference type="ARBA" id="ARBA00004496"/>
    </source>
</evidence>
<feature type="binding site" evidence="14">
    <location>
        <position position="198"/>
    </location>
    <ligand>
        <name>L-threonine</name>
        <dbReference type="ChEBI" id="CHEBI:57926"/>
    </ligand>
</feature>
<evidence type="ECO:0000256" key="2">
    <source>
        <dbReference type="ARBA" id="ARBA00007663"/>
    </source>
</evidence>
<comment type="function">
    <text evidence="13">Required for the formation of a threonylcarbamoyl group on adenosine at position 37 (t(6)A37) in tRNAs that read codons beginning with adenine.</text>
</comment>
<dbReference type="NCBIfam" id="TIGR00057">
    <property type="entry name" value="L-threonylcarbamoyladenylate synthase"/>
    <property type="match status" value="1"/>
</dbReference>
<evidence type="ECO:0000256" key="15">
    <source>
        <dbReference type="SAM" id="MobiDB-lite"/>
    </source>
</evidence>
<feature type="binding site" evidence="14">
    <location>
        <position position="79"/>
    </location>
    <ligand>
        <name>L-threonine</name>
        <dbReference type="ChEBI" id="CHEBI:57926"/>
    </ligand>
</feature>
<feature type="domain" description="YrdC-like" evidence="16">
    <location>
        <begin position="25"/>
        <end position="216"/>
    </location>
</feature>
<dbReference type="Gene3D" id="3.40.50.11030">
    <property type="entry name" value="Threonylcarbamoyl-AMP synthase, C-terminal domain"/>
    <property type="match status" value="1"/>
</dbReference>
<keyword evidence="18" id="KW-1185">Reference proteome</keyword>
<dbReference type="GO" id="GO:0006450">
    <property type="term" value="P:regulation of translational fidelity"/>
    <property type="evidence" value="ECO:0007669"/>
    <property type="project" value="TreeGrafter"/>
</dbReference>
<evidence type="ECO:0000256" key="4">
    <source>
        <dbReference type="ARBA" id="ARBA00015492"/>
    </source>
</evidence>
<feature type="compositionally biased region" description="Polar residues" evidence="15">
    <location>
        <begin position="1"/>
        <end position="10"/>
    </location>
</feature>
<dbReference type="EMBL" id="WIVE01000028">
    <property type="protein sequence ID" value="MQX36883.1"/>
    <property type="molecule type" value="Genomic_DNA"/>
</dbReference>
<feature type="binding site" evidence="14">
    <location>
        <position position="74"/>
    </location>
    <ligand>
        <name>ATP</name>
        <dbReference type="ChEBI" id="CHEBI:30616"/>
    </ligand>
</feature>
<accession>A0A7X1ZE51</accession>
<feature type="binding site" evidence="14">
    <location>
        <position position="164"/>
    </location>
    <ligand>
        <name>ATP</name>
        <dbReference type="ChEBI" id="CHEBI:30616"/>
    </ligand>
</feature>
<feature type="binding site" evidence="14">
    <location>
        <position position="47"/>
    </location>
    <ligand>
        <name>L-threonine</name>
        <dbReference type="ChEBI" id="CHEBI:57926"/>
    </ligand>
</feature>
<evidence type="ECO:0000256" key="8">
    <source>
        <dbReference type="ARBA" id="ARBA00022695"/>
    </source>
</evidence>
<feature type="binding site" evidence="14">
    <location>
        <position position="156"/>
    </location>
    <ligand>
        <name>ATP</name>
        <dbReference type="ChEBI" id="CHEBI:30616"/>
    </ligand>
</feature>
<dbReference type="PIRSF" id="PIRSF004930">
    <property type="entry name" value="Tln_factor_SUA5"/>
    <property type="match status" value="1"/>
</dbReference>
<evidence type="ECO:0000259" key="16">
    <source>
        <dbReference type="PROSITE" id="PS51163"/>
    </source>
</evidence>
<feature type="region of interest" description="Disordered" evidence="15">
    <location>
        <begin position="226"/>
        <end position="250"/>
    </location>
</feature>
<dbReference type="Proteomes" id="UP000434582">
    <property type="component" value="Unassembled WGS sequence"/>
</dbReference>
<comment type="similarity">
    <text evidence="2 13">Belongs to the SUA5 family.</text>
</comment>
<dbReference type="Pfam" id="PF01300">
    <property type="entry name" value="Sua5_yciO_yrdC"/>
    <property type="match status" value="1"/>
</dbReference>
<keyword evidence="8 13" id="KW-0548">Nucleotidyltransferase</keyword>
<evidence type="ECO:0000313" key="17">
    <source>
        <dbReference type="EMBL" id="MQX36883.1"/>
    </source>
</evidence>
<dbReference type="GO" id="GO:0003725">
    <property type="term" value="F:double-stranded RNA binding"/>
    <property type="evidence" value="ECO:0007669"/>
    <property type="project" value="UniProtKB-UniRule"/>
</dbReference>
<dbReference type="InterPro" id="IPR010923">
    <property type="entry name" value="T(6)A37_SUA5"/>
</dbReference>
<protein>
    <recommendedName>
        <fullName evidence="4 13">Threonylcarbamoyl-AMP synthase</fullName>
        <shortName evidence="13">TC-AMP synthase</shortName>
        <ecNumber evidence="3 13">2.7.7.87</ecNumber>
    </recommendedName>
    <alternativeName>
        <fullName evidence="11 13">L-threonylcarbamoyladenylate synthase</fullName>
    </alternativeName>
</protein>